<dbReference type="PATRIC" id="fig|540747.5.peg.5201"/>
<evidence type="ECO:0000256" key="1">
    <source>
        <dbReference type="SAM" id="Phobius"/>
    </source>
</evidence>
<dbReference type="EMBL" id="CP031598">
    <property type="protein sequence ID" value="QEW24697.1"/>
    <property type="molecule type" value="Genomic_DNA"/>
</dbReference>
<keyword evidence="2" id="KW-0808">Transferase</keyword>
<dbReference type="RefSeq" id="WP_057816214.1">
    <property type="nucleotide sequence ID" value="NZ_CP031598.1"/>
</dbReference>
<dbReference type="EMBL" id="LAXI01000006">
    <property type="protein sequence ID" value="KRS17574.1"/>
    <property type="molecule type" value="Genomic_DNA"/>
</dbReference>
<dbReference type="STRING" id="540747.SAMN04488031_107270"/>
<sequence>MSEADSWEGILDKDEKILWQGMPDGRVTIRAKNIVTVLFGLGFAGFAVFWMVTAARAGGQFWMFGLIHFGVGLALAFGGAFGSAWRRRHTWYTLTSKRAFIATDLPFRGRTLKSYPITSSTVLDYDAGPPASIMFNHEMRRRKNGHYRVDVGFERIENGAEVYRMMREIQKGQAA</sequence>
<dbReference type="GO" id="GO:0016740">
    <property type="term" value="F:transferase activity"/>
    <property type="evidence" value="ECO:0007669"/>
    <property type="project" value="UniProtKB-KW"/>
</dbReference>
<keyword evidence="1" id="KW-0472">Membrane</keyword>
<organism evidence="2 4">
    <name type="scientific">Roseovarius indicus</name>
    <dbReference type="NCBI Taxonomy" id="540747"/>
    <lineage>
        <taxon>Bacteria</taxon>
        <taxon>Pseudomonadati</taxon>
        <taxon>Pseudomonadota</taxon>
        <taxon>Alphaproteobacteria</taxon>
        <taxon>Rhodobacterales</taxon>
        <taxon>Roseobacteraceae</taxon>
        <taxon>Roseovarius</taxon>
    </lineage>
</organism>
<dbReference type="Proteomes" id="UP000325785">
    <property type="component" value="Chromosome"/>
</dbReference>
<protein>
    <submittedName>
        <fullName evidence="2">Aspartate carbamoyltransferase catalytic subunit</fullName>
    </submittedName>
</protein>
<dbReference type="Proteomes" id="UP000051401">
    <property type="component" value="Unassembled WGS sequence"/>
</dbReference>
<reference evidence="3 5" key="2">
    <citation type="submission" date="2018-08" db="EMBL/GenBank/DDBJ databases">
        <title>Genetic Globetrotter - A new plasmid hitch-hiking vast phylogenetic and geographic distances.</title>
        <authorList>
            <person name="Vollmers J."/>
            <person name="Petersen J."/>
        </authorList>
    </citation>
    <scope>NUCLEOTIDE SEQUENCE [LARGE SCALE GENOMIC DNA]</scope>
    <source>
        <strain evidence="3 5">DSM 26383</strain>
    </source>
</reference>
<keyword evidence="1" id="KW-1133">Transmembrane helix</keyword>
<evidence type="ECO:0000313" key="5">
    <source>
        <dbReference type="Proteomes" id="UP000325785"/>
    </source>
</evidence>
<evidence type="ECO:0000313" key="4">
    <source>
        <dbReference type="Proteomes" id="UP000051401"/>
    </source>
</evidence>
<evidence type="ECO:0000313" key="3">
    <source>
        <dbReference type="EMBL" id="QEW24697.1"/>
    </source>
</evidence>
<keyword evidence="4" id="KW-1185">Reference proteome</keyword>
<gene>
    <name evidence="3" type="ORF">RIdsm_00480</name>
    <name evidence="2" type="ORF">XM52_11135</name>
</gene>
<feature type="transmembrane region" description="Helical" evidence="1">
    <location>
        <begin position="61"/>
        <end position="81"/>
    </location>
</feature>
<dbReference type="KEGG" id="rid:RIdsm_00480"/>
<accession>A0A0T5P8P7</accession>
<dbReference type="AlphaFoldDB" id="A0A0T5P8P7"/>
<evidence type="ECO:0000313" key="2">
    <source>
        <dbReference type="EMBL" id="KRS17574.1"/>
    </source>
</evidence>
<keyword evidence="1" id="KW-0812">Transmembrane</keyword>
<proteinExistence type="predicted"/>
<name>A0A0T5P8P7_9RHOB</name>
<reference evidence="2 4" key="1">
    <citation type="submission" date="2015-04" db="EMBL/GenBank/DDBJ databases">
        <title>The draft genome sequence of Roseovarius indicus B108T.</title>
        <authorList>
            <person name="Li G."/>
            <person name="Lai Q."/>
            <person name="Shao Z."/>
            <person name="Yan P."/>
        </authorList>
    </citation>
    <scope>NUCLEOTIDE SEQUENCE [LARGE SCALE GENOMIC DNA]</scope>
    <source>
        <strain evidence="2 4">B108</strain>
    </source>
</reference>
<feature type="transmembrane region" description="Helical" evidence="1">
    <location>
        <begin position="34"/>
        <end position="55"/>
    </location>
</feature>
<dbReference type="OrthoDB" id="199424at2"/>